<feature type="domain" description="MOSC" evidence="1">
    <location>
        <begin position="124"/>
        <end position="270"/>
    </location>
</feature>
<dbReference type="Gene3D" id="2.40.33.20">
    <property type="entry name" value="PK beta-barrel domain-like"/>
    <property type="match status" value="1"/>
</dbReference>
<dbReference type="RefSeq" id="WP_285973302.1">
    <property type="nucleotide sequence ID" value="NZ_CP127294.1"/>
</dbReference>
<gene>
    <name evidence="2" type="ORF">QRX50_19125</name>
</gene>
<accession>A0A9Y2N190</accession>
<evidence type="ECO:0000313" key="2">
    <source>
        <dbReference type="EMBL" id="WIX82737.1"/>
    </source>
</evidence>
<proteinExistence type="predicted"/>
<reference evidence="2 3" key="1">
    <citation type="submission" date="2023-06" db="EMBL/GenBank/DDBJ databases">
        <authorList>
            <person name="Oyuntsetseg B."/>
            <person name="Kim S.B."/>
        </authorList>
    </citation>
    <scope>NUCLEOTIDE SEQUENCE [LARGE SCALE GENOMIC DNA]</scope>
    <source>
        <strain evidence="2 3">2-15</strain>
    </source>
</reference>
<dbReference type="GO" id="GO:0030151">
    <property type="term" value="F:molybdenum ion binding"/>
    <property type="evidence" value="ECO:0007669"/>
    <property type="project" value="InterPro"/>
</dbReference>
<evidence type="ECO:0000313" key="3">
    <source>
        <dbReference type="Proteomes" id="UP001236014"/>
    </source>
</evidence>
<dbReference type="Pfam" id="PF03473">
    <property type="entry name" value="MOSC"/>
    <property type="match status" value="1"/>
</dbReference>
<dbReference type="Proteomes" id="UP001236014">
    <property type="component" value="Chromosome"/>
</dbReference>
<dbReference type="InterPro" id="IPR005303">
    <property type="entry name" value="MOCOS_middle"/>
</dbReference>
<sequence length="270" mass="28581">MRVIALRRYPVKSMLGEEVAEARVGAAGLDGDRTLAVIDSDTGFVATAKHPRLWRRLLELAAETDGRVFITFPDGTRLAADDPEAGARLSDLLGRAITVSGIRPDGASVERPDPEDVLDNGVSAVVPAQTLQIGQGTPGHNFVDHSPIHLISTATLDHLDIEAIRYRPNLVIATPPGTGAFVENHWLGREIQFGDAGTGARLRVTLPTPRCAVPSLAHGTLPRNPQAVRAVMAGNRVDVAGLGKAMPCAGAYAEVVRPGTLHLDDPITVS</sequence>
<name>A0A9Y2N190_9PSEU</name>
<dbReference type="EMBL" id="CP127294">
    <property type="protein sequence ID" value="WIX82737.1"/>
    <property type="molecule type" value="Genomic_DNA"/>
</dbReference>
<dbReference type="PROSITE" id="PS51340">
    <property type="entry name" value="MOSC"/>
    <property type="match status" value="1"/>
</dbReference>
<dbReference type="SUPFAM" id="SSF50800">
    <property type="entry name" value="PK beta-barrel domain-like"/>
    <property type="match status" value="1"/>
</dbReference>
<dbReference type="GO" id="GO:0003824">
    <property type="term" value="F:catalytic activity"/>
    <property type="evidence" value="ECO:0007669"/>
    <property type="project" value="InterPro"/>
</dbReference>
<organism evidence="2 3">
    <name type="scientific">Amycolatopsis carbonis</name>
    <dbReference type="NCBI Taxonomy" id="715471"/>
    <lineage>
        <taxon>Bacteria</taxon>
        <taxon>Bacillati</taxon>
        <taxon>Actinomycetota</taxon>
        <taxon>Actinomycetes</taxon>
        <taxon>Pseudonocardiales</taxon>
        <taxon>Pseudonocardiaceae</taxon>
        <taxon>Amycolatopsis</taxon>
    </lineage>
</organism>
<dbReference type="GO" id="GO:0030170">
    <property type="term" value="F:pyridoxal phosphate binding"/>
    <property type="evidence" value="ECO:0007669"/>
    <property type="project" value="InterPro"/>
</dbReference>
<dbReference type="Pfam" id="PF03476">
    <property type="entry name" value="MOSC_N"/>
    <property type="match status" value="1"/>
</dbReference>
<dbReference type="KEGG" id="acab:QRX50_19125"/>
<dbReference type="InterPro" id="IPR011037">
    <property type="entry name" value="Pyrv_Knase-like_insert_dom_sf"/>
</dbReference>
<dbReference type="InterPro" id="IPR005302">
    <property type="entry name" value="MoCF_Sase_C"/>
</dbReference>
<dbReference type="AlphaFoldDB" id="A0A9Y2N190"/>
<keyword evidence="3" id="KW-1185">Reference proteome</keyword>
<evidence type="ECO:0000259" key="1">
    <source>
        <dbReference type="PROSITE" id="PS51340"/>
    </source>
</evidence>
<protein>
    <submittedName>
        <fullName evidence="2">MOSC N-terminal beta barrel domain-containing protein</fullName>
    </submittedName>
</protein>